<sequence length="194" mass="21053">MFISHQLPLLRIMSNTRSKVFTISNQYSEYFYLTFRPQWGEPIYIANPNSNGCSTTEDCSSVVKGYVCLTSGFRQGLCSYTDDTTTIPTTTTPTTPAPGTSAPSKANPISGTGKTTSAAGSTKSTGTTKETESSSTVATTTSQSDYIIKLINEMRAQVAAGNISTLYGPLPSSLHMFQLVRHQTFPSLYFKAMY</sequence>
<dbReference type="AlphaFoldDB" id="A0A0N4X363"/>
<gene>
    <name evidence="2" type="ORF">HPLM_LOCUS18797</name>
</gene>
<name>A0A0N4X363_HAEPC</name>
<reference evidence="2 3" key="2">
    <citation type="submission" date="2018-11" db="EMBL/GenBank/DDBJ databases">
        <authorList>
            <consortium name="Pathogen Informatics"/>
        </authorList>
    </citation>
    <scope>NUCLEOTIDE SEQUENCE [LARGE SCALE GENOMIC DNA]</scope>
    <source>
        <strain evidence="2 3">MHpl1</strain>
    </source>
</reference>
<evidence type="ECO:0000313" key="2">
    <source>
        <dbReference type="EMBL" id="VDO73273.1"/>
    </source>
</evidence>
<evidence type="ECO:0000313" key="4">
    <source>
        <dbReference type="WBParaSite" id="HPLM_0001880501-mRNA-1"/>
    </source>
</evidence>
<feature type="region of interest" description="Disordered" evidence="1">
    <location>
        <begin position="84"/>
        <end position="138"/>
    </location>
</feature>
<protein>
    <submittedName>
        <fullName evidence="4">EGF-like domain-containing protein</fullName>
    </submittedName>
</protein>
<dbReference type="Proteomes" id="UP000268014">
    <property type="component" value="Unassembled WGS sequence"/>
</dbReference>
<proteinExistence type="predicted"/>
<reference evidence="4" key="1">
    <citation type="submission" date="2017-02" db="UniProtKB">
        <authorList>
            <consortium name="WormBaseParasite"/>
        </authorList>
    </citation>
    <scope>IDENTIFICATION</scope>
</reference>
<organism evidence="4">
    <name type="scientific">Haemonchus placei</name>
    <name type="common">Barber's pole worm</name>
    <dbReference type="NCBI Taxonomy" id="6290"/>
    <lineage>
        <taxon>Eukaryota</taxon>
        <taxon>Metazoa</taxon>
        <taxon>Ecdysozoa</taxon>
        <taxon>Nematoda</taxon>
        <taxon>Chromadorea</taxon>
        <taxon>Rhabditida</taxon>
        <taxon>Rhabditina</taxon>
        <taxon>Rhabditomorpha</taxon>
        <taxon>Strongyloidea</taxon>
        <taxon>Trichostrongylidae</taxon>
        <taxon>Haemonchus</taxon>
    </lineage>
</organism>
<accession>A0A0N4X363</accession>
<evidence type="ECO:0000313" key="3">
    <source>
        <dbReference type="Proteomes" id="UP000268014"/>
    </source>
</evidence>
<keyword evidence="3" id="KW-1185">Reference proteome</keyword>
<evidence type="ECO:0000256" key="1">
    <source>
        <dbReference type="SAM" id="MobiDB-lite"/>
    </source>
</evidence>
<dbReference type="EMBL" id="UZAF01020827">
    <property type="protein sequence ID" value="VDO73273.1"/>
    <property type="molecule type" value="Genomic_DNA"/>
</dbReference>
<dbReference type="WBParaSite" id="HPLM_0001880501-mRNA-1">
    <property type="protein sequence ID" value="HPLM_0001880501-mRNA-1"/>
    <property type="gene ID" value="HPLM_0001880501"/>
</dbReference>